<dbReference type="Proteomes" id="UP000605253">
    <property type="component" value="Unassembled WGS sequence"/>
</dbReference>
<evidence type="ECO:0000313" key="13">
    <source>
        <dbReference type="Proteomes" id="UP000605253"/>
    </source>
</evidence>
<comment type="similarity">
    <text evidence="9 10 11">Belongs to the MurJ/MviN family.</text>
</comment>
<gene>
    <name evidence="12" type="primary">mviN</name>
    <name evidence="10" type="synonym">murJ</name>
    <name evidence="12" type="ORF">GCM10011365_09600</name>
</gene>
<sequence length="515" mass="56974">MNLAQSTAVVSFFTLLSRLSGFVRDVLVARYFGATVWTDAFFVAFRIPNFMRRLFAEGSFSLAFIPVLNEIKTRQSEAYLKAYINHVLGALLAALLVVLALMELLAPGVIAVFAPGLLDEPAAVFNTTVTMLRITLPYLLLISLVAFSAGILNSFNRFAVPAATPILLNVCLVVAAIYFRDAFEVPVVALAWGVLAAGVVQLLVQIPALIRLGVVPVPVFKIHDPEVKKVMKLMVPTLFASSVAQINLLVDTLIASMLPLTASITFLYYSDRLMEFPLGLFGIAISTVILPKLSQAFAAKDKEDYHKTMQWGMSLAMLVAIPSAVGLFILAKPVIVTLFTYNKFSPQDALYTAYSLMVYMLGLPAYIAIKILLPAFYARKDPKSAVRIAVKAMLVNVILNVVFVALLYALDVVSLHMGLAMAGVGSAWLQCYWLYQRLKHDGVIQQALLPLHLLVKLLVAVLMMALVLWIMLQHTGDWMQWLWYQRLMHLALLIGVGVLVYFVVLWLLKAHKKLL</sequence>
<comment type="function">
    <text evidence="8 10 11">Involved in peptidoglycan biosynthesis. Transports lipid-linked peptidoglycan precursors from the inner to the outer leaflet of the cytoplasmic membrane.</text>
</comment>
<accession>A0A917CJA9</accession>
<feature type="transmembrane region" description="Helical" evidence="10">
    <location>
        <begin position="159"/>
        <end position="179"/>
    </location>
</feature>
<reference evidence="12" key="2">
    <citation type="submission" date="2020-09" db="EMBL/GenBank/DDBJ databases">
        <authorList>
            <person name="Sun Q."/>
            <person name="Zhou Y."/>
        </authorList>
    </citation>
    <scope>NUCLEOTIDE SEQUENCE</scope>
    <source>
        <strain evidence="12">CGMCC 1.12181</strain>
    </source>
</reference>
<evidence type="ECO:0000256" key="5">
    <source>
        <dbReference type="ARBA" id="ARBA00022984"/>
    </source>
</evidence>
<reference evidence="12" key="1">
    <citation type="journal article" date="2014" name="Int. J. Syst. Evol. Microbiol.">
        <title>Complete genome sequence of Corynebacterium casei LMG S-19264T (=DSM 44701T), isolated from a smear-ripened cheese.</title>
        <authorList>
            <consortium name="US DOE Joint Genome Institute (JGI-PGF)"/>
            <person name="Walter F."/>
            <person name="Albersmeier A."/>
            <person name="Kalinowski J."/>
            <person name="Ruckert C."/>
        </authorList>
    </citation>
    <scope>NUCLEOTIDE SEQUENCE</scope>
    <source>
        <strain evidence="12">CGMCC 1.12181</strain>
    </source>
</reference>
<keyword evidence="7 10" id="KW-0472">Membrane</keyword>
<comment type="pathway">
    <text evidence="10">Cell wall biogenesis; peptidoglycan biosynthesis.</text>
</comment>
<dbReference type="AlphaFoldDB" id="A0A917CJA9"/>
<keyword evidence="4 10" id="KW-0133">Cell shape</keyword>
<evidence type="ECO:0000256" key="7">
    <source>
        <dbReference type="ARBA" id="ARBA00023136"/>
    </source>
</evidence>
<dbReference type="InterPro" id="IPR004268">
    <property type="entry name" value="MurJ"/>
</dbReference>
<keyword evidence="13" id="KW-1185">Reference proteome</keyword>
<evidence type="ECO:0000256" key="3">
    <source>
        <dbReference type="ARBA" id="ARBA00022692"/>
    </source>
</evidence>
<evidence type="ECO:0000256" key="4">
    <source>
        <dbReference type="ARBA" id="ARBA00022960"/>
    </source>
</evidence>
<name>A0A917CJA9_9GAMM</name>
<feature type="transmembrane region" description="Helical" evidence="10">
    <location>
        <begin position="447"/>
        <end position="472"/>
    </location>
</feature>
<dbReference type="NCBIfam" id="TIGR01695">
    <property type="entry name" value="murJ_mviN"/>
    <property type="match status" value="1"/>
</dbReference>
<evidence type="ECO:0000256" key="8">
    <source>
        <dbReference type="ARBA" id="ARBA00060041"/>
    </source>
</evidence>
<dbReference type="InterPro" id="IPR051050">
    <property type="entry name" value="Lipid_II_flippase_MurJ/MviN"/>
</dbReference>
<feature type="transmembrane region" description="Helical" evidence="10">
    <location>
        <begin position="388"/>
        <end position="409"/>
    </location>
</feature>
<feature type="transmembrane region" description="Helical" evidence="10">
    <location>
        <begin position="315"/>
        <end position="341"/>
    </location>
</feature>
<feature type="transmembrane region" description="Helical" evidence="10">
    <location>
        <begin position="134"/>
        <end position="152"/>
    </location>
</feature>
<organism evidence="12 13">
    <name type="scientific">Marinicella pacifica</name>
    <dbReference type="NCBI Taxonomy" id="1171543"/>
    <lineage>
        <taxon>Bacteria</taxon>
        <taxon>Pseudomonadati</taxon>
        <taxon>Pseudomonadota</taxon>
        <taxon>Gammaproteobacteria</taxon>
        <taxon>Lysobacterales</taxon>
        <taxon>Marinicellaceae</taxon>
        <taxon>Marinicella</taxon>
    </lineage>
</organism>
<dbReference type="PANTHER" id="PTHR47019:SF1">
    <property type="entry name" value="LIPID II FLIPPASE MURJ"/>
    <property type="match status" value="1"/>
</dbReference>
<dbReference type="PIRSF" id="PIRSF002869">
    <property type="entry name" value="MviN"/>
    <property type="match status" value="1"/>
</dbReference>
<evidence type="ECO:0000256" key="10">
    <source>
        <dbReference type="HAMAP-Rule" id="MF_02078"/>
    </source>
</evidence>
<keyword evidence="2 10" id="KW-1003">Cell membrane</keyword>
<protein>
    <recommendedName>
        <fullName evidence="10">Probable lipid II flippase MurJ</fullName>
    </recommendedName>
</protein>
<feature type="transmembrane region" description="Helical" evidence="10">
    <location>
        <begin position="353"/>
        <end position="376"/>
    </location>
</feature>
<evidence type="ECO:0000256" key="9">
    <source>
        <dbReference type="ARBA" id="ARBA00061532"/>
    </source>
</evidence>
<keyword evidence="6 10" id="KW-1133">Transmembrane helix</keyword>
<dbReference type="CDD" id="cd13123">
    <property type="entry name" value="MATE_MurJ_like"/>
    <property type="match status" value="1"/>
</dbReference>
<dbReference type="Pfam" id="PF03023">
    <property type="entry name" value="MurJ"/>
    <property type="match status" value="1"/>
</dbReference>
<feature type="transmembrane region" description="Helical" evidence="10">
    <location>
        <begin position="415"/>
        <end position="435"/>
    </location>
</feature>
<evidence type="ECO:0000256" key="11">
    <source>
        <dbReference type="PIRNR" id="PIRNR002869"/>
    </source>
</evidence>
<keyword evidence="5 10" id="KW-0573">Peptidoglycan synthesis</keyword>
<feature type="transmembrane region" description="Helical" evidence="10">
    <location>
        <begin position="276"/>
        <end position="294"/>
    </location>
</feature>
<dbReference type="EMBL" id="BMEO01000003">
    <property type="protein sequence ID" value="GGF90575.1"/>
    <property type="molecule type" value="Genomic_DNA"/>
</dbReference>
<dbReference type="GO" id="GO:0015648">
    <property type="term" value="F:lipid-linked peptidoglycan transporter activity"/>
    <property type="evidence" value="ECO:0007669"/>
    <property type="project" value="UniProtKB-UniRule"/>
</dbReference>
<dbReference type="GO" id="GO:0071555">
    <property type="term" value="P:cell wall organization"/>
    <property type="evidence" value="ECO:0007669"/>
    <property type="project" value="UniProtKB-UniRule"/>
</dbReference>
<keyword evidence="10" id="KW-0997">Cell inner membrane</keyword>
<comment type="subcellular location">
    <subcellularLocation>
        <location evidence="10">Cell inner membrane</location>
        <topology evidence="10">Multi-pass membrane protein</topology>
    </subcellularLocation>
    <subcellularLocation>
        <location evidence="1">Cell membrane</location>
        <topology evidence="1">Multi-pass membrane protein</topology>
    </subcellularLocation>
</comment>
<feature type="transmembrane region" description="Helical" evidence="10">
    <location>
        <begin position="185"/>
        <end position="204"/>
    </location>
</feature>
<dbReference type="GO" id="GO:0034204">
    <property type="term" value="P:lipid translocation"/>
    <property type="evidence" value="ECO:0007669"/>
    <property type="project" value="TreeGrafter"/>
</dbReference>
<dbReference type="GO" id="GO:0008360">
    <property type="term" value="P:regulation of cell shape"/>
    <property type="evidence" value="ECO:0007669"/>
    <property type="project" value="UniProtKB-UniRule"/>
</dbReference>
<comment type="caution">
    <text evidence="12">The sequence shown here is derived from an EMBL/GenBank/DDBJ whole genome shotgun (WGS) entry which is preliminary data.</text>
</comment>
<feature type="transmembrane region" description="Helical" evidence="10">
    <location>
        <begin position="28"/>
        <end position="45"/>
    </location>
</feature>
<feature type="transmembrane region" description="Helical" evidence="10">
    <location>
        <begin position="487"/>
        <end position="508"/>
    </location>
</feature>
<dbReference type="PRINTS" id="PR01806">
    <property type="entry name" value="VIRFACTRMVIN"/>
</dbReference>
<evidence type="ECO:0000313" key="12">
    <source>
        <dbReference type="EMBL" id="GGF90575.1"/>
    </source>
</evidence>
<dbReference type="GO" id="GO:0005886">
    <property type="term" value="C:plasma membrane"/>
    <property type="evidence" value="ECO:0007669"/>
    <property type="project" value="UniProtKB-SubCell"/>
</dbReference>
<dbReference type="RefSeq" id="WP_188364552.1">
    <property type="nucleotide sequence ID" value="NZ_BAABJF010000017.1"/>
</dbReference>
<dbReference type="GO" id="GO:0009252">
    <property type="term" value="P:peptidoglycan biosynthetic process"/>
    <property type="evidence" value="ECO:0007669"/>
    <property type="project" value="UniProtKB-UniRule"/>
</dbReference>
<dbReference type="HAMAP" id="MF_02078">
    <property type="entry name" value="MurJ_MviN"/>
    <property type="match status" value="1"/>
</dbReference>
<proteinExistence type="inferred from homology"/>
<keyword evidence="10 11" id="KW-0961">Cell wall biogenesis/degradation</keyword>
<dbReference type="PANTHER" id="PTHR47019">
    <property type="entry name" value="LIPID II FLIPPASE MURJ"/>
    <property type="match status" value="1"/>
</dbReference>
<evidence type="ECO:0000256" key="6">
    <source>
        <dbReference type="ARBA" id="ARBA00022989"/>
    </source>
</evidence>
<feature type="transmembrane region" description="Helical" evidence="10">
    <location>
        <begin position="87"/>
        <end position="114"/>
    </location>
</feature>
<evidence type="ECO:0000256" key="2">
    <source>
        <dbReference type="ARBA" id="ARBA00022475"/>
    </source>
</evidence>
<evidence type="ECO:0000256" key="1">
    <source>
        <dbReference type="ARBA" id="ARBA00004651"/>
    </source>
</evidence>
<keyword evidence="10 11" id="KW-0813">Transport</keyword>
<keyword evidence="3 10" id="KW-0812">Transmembrane</keyword>